<dbReference type="SUPFAM" id="SSF52499">
    <property type="entry name" value="Isochorismatase-like hydrolases"/>
    <property type="match status" value="1"/>
</dbReference>
<dbReference type="EMBL" id="CALYLO010000003">
    <property type="protein sequence ID" value="CAH8245459.1"/>
    <property type="molecule type" value="Genomic_DNA"/>
</dbReference>
<dbReference type="Gene3D" id="3.40.50.850">
    <property type="entry name" value="Isochorismatase-like"/>
    <property type="match status" value="1"/>
</dbReference>
<comment type="caution">
    <text evidence="2">The sequence shown here is derived from an EMBL/GenBank/DDBJ whole genome shotgun (WGS) entry which is preliminary data.</text>
</comment>
<gene>
    <name evidence="2" type="ORF">WJ0W_002694</name>
</gene>
<sequence>MEKNNVKHLIASARHHHIPIFYIQQNEPVGEAFEQGSEVWEFHPDITPNEKLSAQQIINPHNETLRWFAETKQAQELRSSSFKKSYPG</sequence>
<accession>A0ABM9G2B3</accession>
<feature type="domain" description="Isochorismatase-like" evidence="1">
    <location>
        <begin position="4"/>
        <end position="84"/>
    </location>
</feature>
<name>A0ABM9G2B3_9BACL</name>
<proteinExistence type="predicted"/>
<keyword evidence="3" id="KW-1185">Reference proteome</keyword>
<dbReference type="Proteomes" id="UP001154322">
    <property type="component" value="Unassembled WGS sequence"/>
</dbReference>
<protein>
    <submittedName>
        <fullName evidence="2">Isochorismatase family protein</fullName>
    </submittedName>
</protein>
<evidence type="ECO:0000313" key="3">
    <source>
        <dbReference type="Proteomes" id="UP001154322"/>
    </source>
</evidence>
<evidence type="ECO:0000313" key="2">
    <source>
        <dbReference type="EMBL" id="CAH8245459.1"/>
    </source>
</evidence>
<evidence type="ECO:0000259" key="1">
    <source>
        <dbReference type="Pfam" id="PF00857"/>
    </source>
</evidence>
<dbReference type="RefSeq" id="WP_249724930.1">
    <property type="nucleotide sequence ID" value="NZ_AP031286.1"/>
</dbReference>
<dbReference type="InterPro" id="IPR036380">
    <property type="entry name" value="Isochorismatase-like_sf"/>
</dbReference>
<dbReference type="InterPro" id="IPR000868">
    <property type="entry name" value="Isochorismatase-like_dom"/>
</dbReference>
<dbReference type="Pfam" id="PF00857">
    <property type="entry name" value="Isochorismatase"/>
    <property type="match status" value="1"/>
</dbReference>
<organism evidence="2 3">
    <name type="scientific">Paenibacillus melissococcoides</name>
    <dbReference type="NCBI Taxonomy" id="2912268"/>
    <lineage>
        <taxon>Bacteria</taxon>
        <taxon>Bacillati</taxon>
        <taxon>Bacillota</taxon>
        <taxon>Bacilli</taxon>
        <taxon>Bacillales</taxon>
        <taxon>Paenibacillaceae</taxon>
        <taxon>Paenibacillus</taxon>
    </lineage>
</organism>
<reference evidence="2" key="1">
    <citation type="submission" date="2022-06" db="EMBL/GenBank/DDBJ databases">
        <authorList>
            <person name="Dietemann V."/>
            <person name="Ory F."/>
            <person name="Dainat B."/>
            <person name="Oberhansli S."/>
        </authorList>
    </citation>
    <scope>NUCLEOTIDE SEQUENCE</scope>
    <source>
        <strain evidence="2">Ena-SAMPLE-TAB-26-04-2022-14:26:32:270-5432</strain>
    </source>
</reference>